<dbReference type="AlphaFoldDB" id="A0A0F7KV08"/>
<accession>A0A0F7KV08</accession>
<feature type="compositionally biased region" description="Polar residues" evidence="1">
    <location>
        <begin position="9"/>
        <end position="23"/>
    </location>
</feature>
<dbReference type="InterPro" id="IPR031316">
    <property type="entry name" value="FlgM_C"/>
</dbReference>
<name>A0A0F7KV08_9SPHN</name>
<gene>
    <name evidence="3" type="ORF">WYH_03169</name>
</gene>
<proteinExistence type="predicted"/>
<protein>
    <recommendedName>
        <fullName evidence="2">Anti-sigma-28 factor FlgM C-terminal domain-containing protein</fullName>
    </recommendedName>
</protein>
<evidence type="ECO:0000313" key="4">
    <source>
        <dbReference type="Proteomes" id="UP000034392"/>
    </source>
</evidence>
<keyword evidence="4" id="KW-1185">Reference proteome</keyword>
<dbReference type="STRING" id="1267766.WYH_03169"/>
<dbReference type="SUPFAM" id="SSF101498">
    <property type="entry name" value="Anti-sigma factor FlgM"/>
    <property type="match status" value="1"/>
</dbReference>
<dbReference type="Pfam" id="PF04316">
    <property type="entry name" value="FlgM"/>
    <property type="match status" value="1"/>
</dbReference>
<reference evidence="3" key="1">
    <citation type="submission" date="2015-05" db="EMBL/GenBank/DDBJ databases">
        <title>The complete genome of Altererythrobacter atlanticus strain 26DY36.</title>
        <authorList>
            <person name="Wu Y.-H."/>
            <person name="Cheng H."/>
            <person name="Wu X.-W."/>
        </authorList>
    </citation>
    <scope>NUCLEOTIDE SEQUENCE [LARGE SCALE GENOMIC DNA]</scope>
    <source>
        <strain evidence="3">26DY36</strain>
    </source>
</reference>
<feature type="domain" description="Anti-sigma-28 factor FlgM C-terminal" evidence="2">
    <location>
        <begin position="48"/>
        <end position="88"/>
    </location>
</feature>
<dbReference type="KEGG" id="aay:WYH_03169"/>
<feature type="region of interest" description="Disordered" evidence="1">
    <location>
        <begin position="1"/>
        <end position="45"/>
    </location>
</feature>
<dbReference type="PATRIC" id="fig|1267766.3.peg.3214"/>
<evidence type="ECO:0000259" key="2">
    <source>
        <dbReference type="Pfam" id="PF04316"/>
    </source>
</evidence>
<dbReference type="EMBL" id="CP011452">
    <property type="protein sequence ID" value="AKH44188.1"/>
    <property type="molecule type" value="Genomic_DNA"/>
</dbReference>
<dbReference type="OrthoDB" id="7392062at2"/>
<dbReference type="InterPro" id="IPR035890">
    <property type="entry name" value="Anti-sigma-28_factor_FlgM_sf"/>
</dbReference>
<evidence type="ECO:0000256" key="1">
    <source>
        <dbReference type="SAM" id="MobiDB-lite"/>
    </source>
</evidence>
<dbReference type="RefSeq" id="WP_053833635.1">
    <property type="nucleotide sequence ID" value="NZ_CP011452.2"/>
</dbReference>
<organism evidence="3 4">
    <name type="scientific">Croceibacterium atlanticum</name>
    <dbReference type="NCBI Taxonomy" id="1267766"/>
    <lineage>
        <taxon>Bacteria</taxon>
        <taxon>Pseudomonadati</taxon>
        <taxon>Pseudomonadota</taxon>
        <taxon>Alphaproteobacteria</taxon>
        <taxon>Sphingomonadales</taxon>
        <taxon>Erythrobacteraceae</taxon>
        <taxon>Croceibacterium</taxon>
    </lineage>
</organism>
<sequence>MNPVDAASLNVTQRLKNGASSPVSRAEAVRPAASEGGRTGAAVTTGLKKTASAGAEAPIDVDRVAEIRKAVEEGRYPLVPTRIGDAMIAAGYLLRTKS</sequence>
<evidence type="ECO:0000313" key="3">
    <source>
        <dbReference type="EMBL" id="AKH44188.1"/>
    </source>
</evidence>
<dbReference type="Proteomes" id="UP000034392">
    <property type="component" value="Chromosome"/>
</dbReference>